<name>A0ABW0SY89_9GAMM</name>
<feature type="region of interest" description="Disordered" evidence="5">
    <location>
        <begin position="112"/>
        <end position="152"/>
    </location>
</feature>
<dbReference type="RefSeq" id="WP_377326522.1">
    <property type="nucleotide sequence ID" value="NZ_JBHSNG010000008.1"/>
</dbReference>
<comment type="caution">
    <text evidence="7">The sequence shown here is derived from an EMBL/GenBank/DDBJ whole genome shotgun (WGS) entry which is preliminary data.</text>
</comment>
<dbReference type="Proteomes" id="UP001596111">
    <property type="component" value="Unassembled WGS sequence"/>
</dbReference>
<keyword evidence="3" id="KW-0963">Cytoplasm</keyword>
<organism evidence="7 8">
    <name type="scientific">Rhodanobacter terrae</name>
    <dbReference type="NCBI Taxonomy" id="418647"/>
    <lineage>
        <taxon>Bacteria</taxon>
        <taxon>Pseudomonadati</taxon>
        <taxon>Pseudomonadota</taxon>
        <taxon>Gammaproteobacteria</taxon>
        <taxon>Lysobacterales</taxon>
        <taxon>Rhodanobacteraceae</taxon>
        <taxon>Rhodanobacter</taxon>
    </lineage>
</organism>
<dbReference type="InterPro" id="IPR027444">
    <property type="entry name" value="H-NS_C_dom"/>
</dbReference>
<comment type="subcellular location">
    <subcellularLocation>
        <location evidence="1">Cytoplasm</location>
        <location evidence="1">Nucleoid</location>
    </subcellularLocation>
</comment>
<dbReference type="SUPFAM" id="SSF81273">
    <property type="entry name" value="H-NS histone-like proteins"/>
    <property type="match status" value="1"/>
</dbReference>
<protein>
    <submittedName>
        <fullName evidence="7">H-NS family nucleoid-associated regulatory protein</fullName>
    </submittedName>
</protein>
<keyword evidence="8" id="KW-1185">Reference proteome</keyword>
<gene>
    <name evidence="7" type="ORF">ACFPPB_09480</name>
</gene>
<feature type="region of interest" description="Disordered" evidence="5">
    <location>
        <begin position="54"/>
        <end position="91"/>
    </location>
</feature>
<feature type="compositionally biased region" description="Basic residues" evidence="5">
    <location>
        <begin position="57"/>
        <end position="67"/>
    </location>
</feature>
<comment type="similarity">
    <text evidence="2">Belongs to the histone-like protein H-NS family.</text>
</comment>
<dbReference type="EMBL" id="JBHSNG010000008">
    <property type="protein sequence ID" value="MFC5581339.1"/>
    <property type="molecule type" value="Genomic_DNA"/>
</dbReference>
<dbReference type="Pfam" id="PF00816">
    <property type="entry name" value="Histone_HNS"/>
    <property type="match status" value="1"/>
</dbReference>
<evidence type="ECO:0000313" key="7">
    <source>
        <dbReference type="EMBL" id="MFC5581339.1"/>
    </source>
</evidence>
<dbReference type="PANTHER" id="PTHR38097:SF2">
    <property type="entry name" value="DNA-BINDING PROTEIN STPA"/>
    <property type="match status" value="1"/>
</dbReference>
<reference evidence="8" key="1">
    <citation type="journal article" date="2019" name="Int. J. Syst. Evol. Microbiol.">
        <title>The Global Catalogue of Microorganisms (GCM) 10K type strain sequencing project: providing services to taxonomists for standard genome sequencing and annotation.</title>
        <authorList>
            <consortium name="The Broad Institute Genomics Platform"/>
            <consortium name="The Broad Institute Genome Sequencing Center for Infectious Disease"/>
            <person name="Wu L."/>
            <person name="Ma J."/>
        </authorList>
    </citation>
    <scope>NUCLEOTIDE SEQUENCE [LARGE SCALE GENOMIC DNA]</scope>
    <source>
        <strain evidence="8">CGMCC 1.13587</strain>
    </source>
</reference>
<keyword evidence="4" id="KW-0238">DNA-binding</keyword>
<evidence type="ECO:0000313" key="8">
    <source>
        <dbReference type="Proteomes" id="UP001596111"/>
    </source>
</evidence>
<feature type="compositionally biased region" description="Basic residues" evidence="5">
    <location>
        <begin position="129"/>
        <end position="152"/>
    </location>
</feature>
<proteinExistence type="inferred from homology"/>
<accession>A0ABW0SY89</accession>
<evidence type="ECO:0000256" key="2">
    <source>
        <dbReference type="ARBA" id="ARBA00010610"/>
    </source>
</evidence>
<evidence type="ECO:0000256" key="3">
    <source>
        <dbReference type="ARBA" id="ARBA00022490"/>
    </source>
</evidence>
<dbReference type="InterPro" id="IPR037150">
    <property type="entry name" value="H-NS_C_dom_sf"/>
</dbReference>
<evidence type="ECO:0000256" key="4">
    <source>
        <dbReference type="ARBA" id="ARBA00023125"/>
    </source>
</evidence>
<sequence length="152" mass="16064">MAIDLKTLSPKELQALIENANAQMHEARAAHVQSVKQKIEALLASSSLGLDDIYPSRGKKAAGKKAKTGSVAPKYRDPSDPSQTWSGRGRQPAWFAKALRRRGVTAESLLIDGSARPAAPAKSASPAKKAVKKAVKKAAKRVGKKTAAKKAA</sequence>
<dbReference type="SMART" id="SM00528">
    <property type="entry name" value="HNS"/>
    <property type="match status" value="1"/>
</dbReference>
<evidence type="ECO:0000259" key="6">
    <source>
        <dbReference type="SMART" id="SM00528"/>
    </source>
</evidence>
<feature type="compositionally biased region" description="Low complexity" evidence="5">
    <location>
        <begin position="114"/>
        <end position="128"/>
    </location>
</feature>
<feature type="domain" description="DNA-binding protein H-NS-like C-terminal" evidence="6">
    <location>
        <begin position="65"/>
        <end position="111"/>
    </location>
</feature>
<dbReference type="Gene3D" id="4.10.430.10">
    <property type="entry name" value="Histone-like protein H-NS, C-terminal domain"/>
    <property type="match status" value="1"/>
</dbReference>
<dbReference type="PANTHER" id="PTHR38097">
    <property type="match status" value="1"/>
</dbReference>
<evidence type="ECO:0000256" key="5">
    <source>
        <dbReference type="SAM" id="MobiDB-lite"/>
    </source>
</evidence>
<evidence type="ECO:0000256" key="1">
    <source>
        <dbReference type="ARBA" id="ARBA00004453"/>
    </source>
</evidence>